<dbReference type="Pfam" id="PF13603">
    <property type="entry name" value="tRNA-synt_1_2"/>
    <property type="match status" value="1"/>
</dbReference>
<dbReference type="GO" id="GO:0005829">
    <property type="term" value="C:cytosol"/>
    <property type="evidence" value="ECO:0007669"/>
    <property type="project" value="TreeGrafter"/>
</dbReference>
<gene>
    <name evidence="9 15" type="primary">leuS</name>
    <name evidence="15" type="ORF">PAD_076</name>
</gene>
<evidence type="ECO:0000313" key="15">
    <source>
        <dbReference type="EMBL" id="CEI58632.1"/>
    </source>
</evidence>
<dbReference type="PANTHER" id="PTHR43740">
    <property type="entry name" value="LEUCYL-TRNA SYNTHETASE"/>
    <property type="match status" value="1"/>
</dbReference>
<evidence type="ECO:0000259" key="12">
    <source>
        <dbReference type="Pfam" id="PF08264"/>
    </source>
</evidence>
<dbReference type="PANTHER" id="PTHR43740:SF2">
    <property type="entry name" value="LEUCINE--TRNA LIGASE, MITOCHONDRIAL"/>
    <property type="match status" value="1"/>
</dbReference>
<dbReference type="Gene3D" id="2.20.28.290">
    <property type="match status" value="1"/>
</dbReference>
<dbReference type="FunFam" id="1.10.730.10:FF:000002">
    <property type="entry name" value="Leucine--tRNA ligase"/>
    <property type="match status" value="1"/>
</dbReference>
<evidence type="ECO:0000256" key="4">
    <source>
        <dbReference type="ARBA" id="ARBA00022741"/>
    </source>
</evidence>
<comment type="subcellular location">
    <subcellularLocation>
        <location evidence="9">Cytoplasm</location>
    </subcellularLocation>
</comment>
<evidence type="ECO:0000313" key="16">
    <source>
        <dbReference type="Proteomes" id="UP000032800"/>
    </source>
</evidence>
<dbReference type="SUPFAM" id="SSF50677">
    <property type="entry name" value="ValRS/IleRS/LeuRS editing domain"/>
    <property type="match status" value="1"/>
</dbReference>
<dbReference type="Gene3D" id="3.40.50.620">
    <property type="entry name" value="HUPs"/>
    <property type="match status" value="2"/>
</dbReference>
<dbReference type="SUPFAM" id="SSF47323">
    <property type="entry name" value="Anticodon-binding domain of a subclass of class I aminoacyl-tRNA synthetases"/>
    <property type="match status" value="1"/>
</dbReference>
<dbReference type="Gene3D" id="1.10.730.10">
    <property type="entry name" value="Isoleucyl-tRNA Synthetase, Domain 1"/>
    <property type="match status" value="1"/>
</dbReference>
<dbReference type="CDD" id="cd07958">
    <property type="entry name" value="Anticodon_Ia_Leu_BEm"/>
    <property type="match status" value="1"/>
</dbReference>
<comment type="catalytic activity">
    <reaction evidence="8 9">
        <text>tRNA(Leu) + L-leucine + ATP = L-leucyl-tRNA(Leu) + AMP + diphosphate</text>
        <dbReference type="Rhea" id="RHEA:11688"/>
        <dbReference type="Rhea" id="RHEA-COMP:9613"/>
        <dbReference type="Rhea" id="RHEA-COMP:9622"/>
        <dbReference type="ChEBI" id="CHEBI:30616"/>
        <dbReference type="ChEBI" id="CHEBI:33019"/>
        <dbReference type="ChEBI" id="CHEBI:57427"/>
        <dbReference type="ChEBI" id="CHEBI:78442"/>
        <dbReference type="ChEBI" id="CHEBI:78494"/>
        <dbReference type="ChEBI" id="CHEBI:456215"/>
        <dbReference type="EC" id="6.1.1.4"/>
    </reaction>
</comment>
<dbReference type="InterPro" id="IPR002302">
    <property type="entry name" value="Leu-tRNA-ligase"/>
</dbReference>
<organism evidence="15 16">
    <name type="scientific">Candidatus Portiera aleyrodidarum</name>
    <name type="common">primary endosymbiont of Bemisia tabaci</name>
    <dbReference type="NCBI Taxonomy" id="91844"/>
    <lineage>
        <taxon>Bacteria</taxon>
        <taxon>Pseudomonadati</taxon>
        <taxon>Pseudomonadota</taxon>
        <taxon>Gammaproteobacteria</taxon>
        <taxon>Candidatus Johnevansiales</taxon>
        <taxon>Candidatus Johnevansiaceae</taxon>
        <taxon>Candidatus Portiera</taxon>
    </lineage>
</organism>
<dbReference type="PROSITE" id="PS00178">
    <property type="entry name" value="AA_TRNA_LIGASE_I"/>
    <property type="match status" value="1"/>
</dbReference>
<dbReference type="Pfam" id="PF09334">
    <property type="entry name" value="tRNA-synt_1g"/>
    <property type="match status" value="1"/>
</dbReference>
<dbReference type="InterPro" id="IPR009080">
    <property type="entry name" value="tRNAsynth_Ia_anticodon-bd"/>
</dbReference>
<evidence type="ECO:0000256" key="5">
    <source>
        <dbReference type="ARBA" id="ARBA00022840"/>
    </source>
</evidence>
<protein>
    <recommendedName>
        <fullName evidence="9">Leucine--tRNA ligase</fullName>
        <ecNumber evidence="9">6.1.1.4</ecNumber>
    </recommendedName>
    <alternativeName>
        <fullName evidence="9">Leucyl-tRNA synthetase</fullName>
        <shortName evidence="9">LeuRS</shortName>
    </alternativeName>
</protein>
<keyword evidence="5 9" id="KW-0067">ATP-binding</keyword>
<dbReference type="RefSeq" id="WP_219848761.1">
    <property type="nucleotide sequence ID" value="NZ_LN649255.1"/>
</dbReference>
<keyword evidence="3 9" id="KW-0436">Ligase</keyword>
<evidence type="ECO:0000256" key="3">
    <source>
        <dbReference type="ARBA" id="ARBA00022598"/>
    </source>
</evidence>
<feature type="short sequence motif" description="'HIGH' region" evidence="9">
    <location>
        <begin position="42"/>
        <end position="52"/>
    </location>
</feature>
<dbReference type="InterPro" id="IPR025709">
    <property type="entry name" value="Leu_tRNA-synth_edit"/>
</dbReference>
<dbReference type="Pfam" id="PF08264">
    <property type="entry name" value="Anticodon_1"/>
    <property type="match status" value="1"/>
</dbReference>
<dbReference type="InterPro" id="IPR015413">
    <property type="entry name" value="Methionyl/Leucyl_tRNA_Synth"/>
</dbReference>
<feature type="domain" description="Aminoacyl-tRNA synthetase class Ia" evidence="11">
    <location>
        <begin position="420"/>
        <end position="572"/>
    </location>
</feature>
<reference evidence="15 16" key="1">
    <citation type="journal article" date="2015" name="Genome Biol. Evol.">
        <title>Genome evolution in the primary endosymbiont of whiteflies sheds light on their divergence.</title>
        <authorList>
            <person name="Santos-Garcia D."/>
            <person name="Vargas-Chavez C."/>
            <person name="Moya A."/>
            <person name="Latorre A."/>
            <person name="Silva"/>
            <person name="F J."/>
        </authorList>
    </citation>
    <scope>NUCLEOTIDE SEQUENCE [LARGE SCALE GENOMIC DNA]</scope>
    <source>
        <strain evidence="16">AD-VLC</strain>
    </source>
</reference>
<dbReference type="NCBIfam" id="TIGR00396">
    <property type="entry name" value="leuS_bact"/>
    <property type="match status" value="1"/>
</dbReference>
<evidence type="ECO:0000256" key="6">
    <source>
        <dbReference type="ARBA" id="ARBA00022917"/>
    </source>
</evidence>
<evidence type="ECO:0000256" key="1">
    <source>
        <dbReference type="ARBA" id="ARBA00005594"/>
    </source>
</evidence>
<dbReference type="GO" id="GO:0004823">
    <property type="term" value="F:leucine-tRNA ligase activity"/>
    <property type="evidence" value="ECO:0007669"/>
    <property type="project" value="UniProtKB-UniRule"/>
</dbReference>
<dbReference type="InterPro" id="IPR009008">
    <property type="entry name" value="Val/Leu/Ile-tRNA-synth_edit"/>
</dbReference>
<dbReference type="GO" id="GO:0005524">
    <property type="term" value="F:ATP binding"/>
    <property type="evidence" value="ECO:0007669"/>
    <property type="project" value="UniProtKB-UniRule"/>
</dbReference>
<evidence type="ECO:0000256" key="10">
    <source>
        <dbReference type="RuleBase" id="RU363035"/>
    </source>
</evidence>
<dbReference type="Gene3D" id="3.10.20.590">
    <property type="match status" value="1"/>
</dbReference>
<evidence type="ECO:0000259" key="11">
    <source>
        <dbReference type="Pfam" id="PF00133"/>
    </source>
</evidence>
<keyword evidence="7 9" id="KW-0030">Aminoacyl-tRNA synthetase</keyword>
<dbReference type="KEGG" id="plc:PAD_076"/>
<sequence>MKNPFYYIDIEQEAQKFWEDNKCFETVEDINKEKFYCLCMFPYPSGNLHIGHVRNYTIGDVISRLQRMLGKNVLNPIGWDAFGMPAENAAKKNIISPKKWTSANIFYMRKQLKKLGFSYNWGREITTCNFKYFRWEQWFFIKLIDHGLIYKTNASVNWDPVDNTILANEQVIKGIGWRSGAKVERIKIPIWFLKITDYAEELLKGLENLDWPESVKKMQINWIGKSKGIEIYFKVLASVPNFLSNLKVFTKRPDTLFGVTYIILAPDHPLVELAAQNNKKLMNFCKTFRIGGNSSVELLNKEKISLYIGYKVLHPITNEYLPIYVSNFLIMEYGTGAVMGVPAHYQIDWELAYKYGLPIKPVISDKNGILPEISKKAYTKYGFIINSGIFDKLNFFEAFDYINKYIKQIKCGVIKNHFRLRDWGISRQRYWGTPIPIKYGPKGETVPLTDKELPVCLPTELSFNSKLDNFNLKKIPSFYELGNGWVRDTETFDTFIESSWYYARFCSYNNKKSILDARVNYWLPVDMYIGGIEHAILHLLYARFFHKLMRDFGFLECDEPFKKLITQGMVITPTYYRKIHGKKEWFSPLDIKLNKDKNTGQIIATLIKDGGSVISSGIEKMSKSKNNGVDPKTIIDKFGADTLRLFIMFSAPTEQSLIWSETGIKGAYRFLKRLWNLVHIHISKYFSKNNKIKISSLTPSQFILYRKTQKTIKKATEDMIFRHTFNTVIAKVMELTNLVSRFLDYSILGLSVIREALKSIILIMSPIVPHITHVLWKKLGYEHPVIDANWPKFNKQCLLEKLITVVVQINGKFRKILKFPINYGPKKLAIGILSSKHINCYLIGKLINKIIIVPEKIINIVVKK</sequence>
<dbReference type="InterPro" id="IPR014729">
    <property type="entry name" value="Rossmann-like_a/b/a_fold"/>
</dbReference>
<evidence type="ECO:0000256" key="8">
    <source>
        <dbReference type="ARBA" id="ARBA00047469"/>
    </source>
</evidence>
<dbReference type="GO" id="GO:0006429">
    <property type="term" value="P:leucyl-tRNA aminoacylation"/>
    <property type="evidence" value="ECO:0007669"/>
    <property type="project" value="UniProtKB-UniRule"/>
</dbReference>
<dbReference type="PRINTS" id="PR00985">
    <property type="entry name" value="TRNASYNTHLEU"/>
</dbReference>
<evidence type="ECO:0000256" key="9">
    <source>
        <dbReference type="HAMAP-Rule" id="MF_00049"/>
    </source>
</evidence>
<accession>A0A8D9JPI4</accession>
<feature type="short sequence motif" description="'KMSKS' region" evidence="9">
    <location>
        <begin position="620"/>
        <end position="624"/>
    </location>
</feature>
<dbReference type="EMBL" id="LN649255">
    <property type="protein sequence ID" value="CEI58632.1"/>
    <property type="molecule type" value="Genomic_DNA"/>
</dbReference>
<evidence type="ECO:0000259" key="14">
    <source>
        <dbReference type="Pfam" id="PF13603"/>
    </source>
</evidence>
<keyword evidence="6 9" id="KW-0648">Protein biosynthesis</keyword>
<name>A0A8D9JPI4_9GAMM</name>
<evidence type="ECO:0000256" key="2">
    <source>
        <dbReference type="ARBA" id="ARBA00022490"/>
    </source>
</evidence>
<evidence type="ECO:0000256" key="7">
    <source>
        <dbReference type="ARBA" id="ARBA00023146"/>
    </source>
</evidence>
<dbReference type="EC" id="6.1.1.4" evidence="9"/>
<keyword evidence="2 9" id="KW-0963">Cytoplasm</keyword>
<feature type="domain" description="Aminoacyl-tRNA synthetase class Ia" evidence="11">
    <location>
        <begin position="619"/>
        <end position="655"/>
    </location>
</feature>
<dbReference type="GO" id="GO:0002161">
    <property type="term" value="F:aminoacyl-tRNA deacylase activity"/>
    <property type="evidence" value="ECO:0007669"/>
    <property type="project" value="InterPro"/>
</dbReference>
<dbReference type="InterPro" id="IPR002300">
    <property type="entry name" value="aa-tRNA-synth_Ia"/>
</dbReference>
<feature type="binding site" evidence="9">
    <location>
        <position position="623"/>
    </location>
    <ligand>
        <name>ATP</name>
        <dbReference type="ChEBI" id="CHEBI:30616"/>
    </ligand>
</feature>
<dbReference type="Proteomes" id="UP000032800">
    <property type="component" value="Chromosome I"/>
</dbReference>
<dbReference type="InterPro" id="IPR013155">
    <property type="entry name" value="M/V/L/I-tRNA-synth_anticd-bd"/>
</dbReference>
<dbReference type="SUPFAM" id="SSF52374">
    <property type="entry name" value="Nucleotidylyl transferase"/>
    <property type="match status" value="1"/>
</dbReference>
<feature type="domain" description="Methionyl/Leucyl tRNA synthetase" evidence="13">
    <location>
        <begin position="38"/>
        <end position="171"/>
    </location>
</feature>
<dbReference type="InterPro" id="IPR001412">
    <property type="entry name" value="aa-tRNA-synth_I_CS"/>
</dbReference>
<keyword evidence="4 9" id="KW-0547">Nucleotide-binding</keyword>
<dbReference type="AlphaFoldDB" id="A0A8D9JPI4"/>
<feature type="domain" description="Leucyl-tRNA synthetase editing" evidence="14">
    <location>
        <begin position="221"/>
        <end position="406"/>
    </location>
</feature>
<comment type="similarity">
    <text evidence="1 9 10">Belongs to the class-I aminoacyl-tRNA synthetase family.</text>
</comment>
<dbReference type="CDD" id="cd00812">
    <property type="entry name" value="LeuRS_core"/>
    <property type="match status" value="1"/>
</dbReference>
<feature type="domain" description="Methionyl/Valyl/Leucyl/Isoleucyl-tRNA synthetase anticodon-binding" evidence="12">
    <location>
        <begin position="704"/>
        <end position="820"/>
    </location>
</feature>
<evidence type="ECO:0000259" key="13">
    <source>
        <dbReference type="Pfam" id="PF09334"/>
    </source>
</evidence>
<dbReference type="HAMAP" id="MF_00049_B">
    <property type="entry name" value="Leu_tRNA_synth_B"/>
    <property type="match status" value="1"/>
</dbReference>
<dbReference type="Pfam" id="PF00133">
    <property type="entry name" value="tRNA-synt_1"/>
    <property type="match status" value="2"/>
</dbReference>
<proteinExistence type="inferred from homology"/>